<feature type="transmembrane region" description="Helical" evidence="7">
    <location>
        <begin position="267"/>
        <end position="292"/>
    </location>
</feature>
<feature type="transmembrane region" description="Helical" evidence="7">
    <location>
        <begin position="368"/>
        <end position="388"/>
    </location>
</feature>
<dbReference type="InterPro" id="IPR004681">
    <property type="entry name" value="TRAP_DctM"/>
</dbReference>
<comment type="subcellular location">
    <subcellularLocation>
        <location evidence="1">Cell inner membrane</location>
        <topology evidence="1">Multi-pass membrane protein</topology>
    </subcellularLocation>
</comment>
<protein>
    <submittedName>
        <fullName evidence="9">TRAP transporter, DctM subunit</fullName>
    </submittedName>
</protein>
<dbReference type="InterPro" id="IPR010656">
    <property type="entry name" value="DctM"/>
</dbReference>
<evidence type="ECO:0000256" key="6">
    <source>
        <dbReference type="ARBA" id="ARBA00023136"/>
    </source>
</evidence>
<evidence type="ECO:0000256" key="7">
    <source>
        <dbReference type="SAM" id="Phobius"/>
    </source>
</evidence>
<feature type="transmembrane region" description="Helical" evidence="7">
    <location>
        <begin position="45"/>
        <end position="67"/>
    </location>
</feature>
<evidence type="ECO:0000256" key="2">
    <source>
        <dbReference type="ARBA" id="ARBA00022475"/>
    </source>
</evidence>
<reference evidence="9 10" key="1">
    <citation type="submission" date="2017-04" db="EMBL/GenBank/DDBJ databases">
        <authorList>
            <person name="Afonso C.L."/>
            <person name="Miller P.J."/>
            <person name="Scott M.A."/>
            <person name="Spackman E."/>
            <person name="Goraichik I."/>
            <person name="Dimitrov K.M."/>
            <person name="Suarez D.L."/>
            <person name="Swayne D.E."/>
        </authorList>
    </citation>
    <scope>NUCLEOTIDE SEQUENCE [LARGE SCALE GENOMIC DNA]</scope>
    <source>
        <strain evidence="9 10">ToBE</strain>
    </source>
</reference>
<dbReference type="NCBIfam" id="TIGR00786">
    <property type="entry name" value="dctM"/>
    <property type="match status" value="1"/>
</dbReference>
<keyword evidence="5 7" id="KW-1133">Transmembrane helix</keyword>
<dbReference type="STRING" id="698762.SAMN00808754_2352"/>
<dbReference type="GO" id="GO:0022857">
    <property type="term" value="F:transmembrane transporter activity"/>
    <property type="evidence" value="ECO:0007669"/>
    <property type="project" value="TreeGrafter"/>
</dbReference>
<keyword evidence="3" id="KW-0997">Cell inner membrane</keyword>
<keyword evidence="6 7" id="KW-0472">Membrane</keyword>
<dbReference type="Proteomes" id="UP000192569">
    <property type="component" value="Chromosome I"/>
</dbReference>
<feature type="transmembrane region" description="Helical" evidence="7">
    <location>
        <begin position="211"/>
        <end position="233"/>
    </location>
</feature>
<feature type="transmembrane region" description="Helical" evidence="7">
    <location>
        <begin position="166"/>
        <end position="190"/>
    </location>
</feature>
<dbReference type="PANTHER" id="PTHR33362:SF2">
    <property type="entry name" value="TRAP TRANSPORTER LARGE PERMEASE PROTEIN"/>
    <property type="match status" value="1"/>
</dbReference>
<feature type="transmembrane region" description="Helical" evidence="7">
    <location>
        <begin position="395"/>
        <end position="423"/>
    </location>
</feature>
<evidence type="ECO:0000313" key="9">
    <source>
        <dbReference type="EMBL" id="SMB98464.1"/>
    </source>
</evidence>
<feature type="transmembrane region" description="Helical" evidence="7">
    <location>
        <begin position="239"/>
        <end position="255"/>
    </location>
</feature>
<evidence type="ECO:0000256" key="4">
    <source>
        <dbReference type="ARBA" id="ARBA00022692"/>
    </source>
</evidence>
<evidence type="ECO:0000256" key="3">
    <source>
        <dbReference type="ARBA" id="ARBA00022519"/>
    </source>
</evidence>
<name>A0A1W1W019_9FIRM</name>
<dbReference type="AlphaFoldDB" id="A0A1W1W019"/>
<evidence type="ECO:0000259" key="8">
    <source>
        <dbReference type="Pfam" id="PF06808"/>
    </source>
</evidence>
<dbReference type="GO" id="GO:0005886">
    <property type="term" value="C:plasma membrane"/>
    <property type="evidence" value="ECO:0007669"/>
    <property type="project" value="UniProtKB-SubCell"/>
</dbReference>
<evidence type="ECO:0000313" key="10">
    <source>
        <dbReference type="Proteomes" id="UP000192569"/>
    </source>
</evidence>
<dbReference type="PIRSF" id="PIRSF006066">
    <property type="entry name" value="HI0050"/>
    <property type="match status" value="1"/>
</dbReference>
<evidence type="ECO:0000256" key="5">
    <source>
        <dbReference type="ARBA" id="ARBA00022989"/>
    </source>
</evidence>
<dbReference type="Pfam" id="PF06808">
    <property type="entry name" value="DctM"/>
    <property type="match status" value="1"/>
</dbReference>
<organism evidence="9 10">
    <name type="scientific">Thermanaeromonas toyohensis ToBE</name>
    <dbReference type="NCBI Taxonomy" id="698762"/>
    <lineage>
        <taxon>Bacteria</taxon>
        <taxon>Bacillati</taxon>
        <taxon>Bacillota</taxon>
        <taxon>Clostridia</taxon>
        <taxon>Neomoorellales</taxon>
        <taxon>Neomoorellaceae</taxon>
        <taxon>Thermanaeromonas</taxon>
    </lineage>
</organism>
<keyword evidence="4 7" id="KW-0812">Transmembrane</keyword>
<feature type="transmembrane region" description="Helical" evidence="7">
    <location>
        <begin position="6"/>
        <end position="33"/>
    </location>
</feature>
<feature type="domain" description="TRAP C4-dicarboxylate transport system permease DctM subunit" evidence="8">
    <location>
        <begin position="7"/>
        <end position="414"/>
    </location>
</feature>
<keyword evidence="2" id="KW-1003">Cell membrane</keyword>
<dbReference type="PANTHER" id="PTHR33362">
    <property type="entry name" value="SIALIC ACID TRAP TRANSPORTER PERMEASE PROTEIN SIAT-RELATED"/>
    <property type="match status" value="1"/>
</dbReference>
<keyword evidence="10" id="KW-1185">Reference proteome</keyword>
<sequence>MVYSFMAIFALLMCLGIPIAIALGGSALVYLLLKGDLSLTILVQTTYGGLASFPLVAIPLFMLAGVLMNESGITKDLIRFARTLLGHISGGLGMATVLAAAIFSAISGTAVATAVAIGSIMIPAMKEAGYDEEVAAALTATASCMGPIIPPSVPFIMYGVIANVSISALFLGGVVPGLLLGLGLMIYISILAKQRKYPQEGKPSVAEVVKAAWKALPALFMPILVLGGILGGIFTPTEAAGIAVVYALIIDLLLYRNIKLRRLPTLLLTAGVEAAVVMLLLGLSEPFAWVIAVEQIPQRIVEAMAQATSSPLMILLLVNIALLIIGIPLETAPALTIVTPVLAPLAAQVGIDPIQLGVVVVFNLVLGLITPPVGAVLFSVCSIAGLSLEKLSKEIWVPFLIGITVLFLITFIPSLTTILPSLFVRQ</sequence>
<evidence type="ECO:0000256" key="1">
    <source>
        <dbReference type="ARBA" id="ARBA00004429"/>
    </source>
</evidence>
<dbReference type="RefSeq" id="WP_084665894.1">
    <property type="nucleotide sequence ID" value="NZ_LT838272.1"/>
</dbReference>
<proteinExistence type="predicted"/>
<gene>
    <name evidence="9" type="ORF">SAMN00808754_2352</name>
</gene>
<accession>A0A1W1W019</accession>
<feature type="transmembrane region" description="Helical" evidence="7">
    <location>
        <begin position="312"/>
        <end position="329"/>
    </location>
</feature>
<dbReference type="OrthoDB" id="9772674at2"/>
<feature type="transmembrane region" description="Helical" evidence="7">
    <location>
        <begin position="92"/>
        <end position="122"/>
    </location>
</feature>
<dbReference type="EMBL" id="LT838272">
    <property type="protein sequence ID" value="SMB98464.1"/>
    <property type="molecule type" value="Genomic_DNA"/>
</dbReference>